<proteinExistence type="predicted"/>
<dbReference type="Proteomes" id="UP000011535">
    <property type="component" value="Unassembled WGS sequence"/>
</dbReference>
<dbReference type="AlphaFoldDB" id="M0GX57"/>
<gene>
    <name evidence="1" type="ORF">C456_04570</name>
</gene>
<protein>
    <submittedName>
        <fullName evidence="1">Uncharacterized protein</fullName>
    </submittedName>
</protein>
<evidence type="ECO:0000313" key="2">
    <source>
        <dbReference type="Proteomes" id="UP000011535"/>
    </source>
</evidence>
<reference evidence="1 2" key="1">
    <citation type="journal article" date="2014" name="PLoS Genet.">
        <title>Phylogenetically driven sequencing of extremely halophilic archaea reveals strategies for static and dynamic osmo-response.</title>
        <authorList>
            <person name="Becker E.A."/>
            <person name="Seitzer P.M."/>
            <person name="Tritt A."/>
            <person name="Larsen D."/>
            <person name="Krusor M."/>
            <person name="Yao A.I."/>
            <person name="Wu D."/>
            <person name="Madern D."/>
            <person name="Eisen J.A."/>
            <person name="Darling A.E."/>
            <person name="Facciotti M.T."/>
        </authorList>
    </citation>
    <scope>NUCLEOTIDE SEQUENCE [LARGE SCALE GENOMIC DNA]</scope>
    <source>
        <strain evidence="2">DSM 14919 / CCM 7023 / CIP 107410 / JCM 9276 / NCIMB 13854 / Aa 2.2</strain>
    </source>
</reference>
<dbReference type="PATRIC" id="fig|1230452.3.peg.868"/>
<dbReference type="EMBL" id="AOLH01000008">
    <property type="protein sequence ID" value="ELZ76072.1"/>
    <property type="molecule type" value="Genomic_DNA"/>
</dbReference>
<comment type="caution">
    <text evidence="1">The sequence shown here is derived from an EMBL/GenBank/DDBJ whole genome shotgun (WGS) entry which is preliminary data.</text>
</comment>
<evidence type="ECO:0000313" key="1">
    <source>
        <dbReference type="EMBL" id="ELZ76072.1"/>
    </source>
</evidence>
<accession>M0GX57</accession>
<name>M0GX57_HALL2</name>
<sequence length="97" mass="10675">MSTQKFRQSRTDAASDHICQMGSRRSVEIQSLLNELGGLDELALNRESRQVTTVSGSLYINPTAYGADWLELDGDMEVDVYTFGDSILITRGGDSNV</sequence>
<organism evidence="1 2">
    <name type="scientific">Haloferax lucentense (strain DSM 14919 / JCM 9276 / NCIMB 13854 / Aa 2.2)</name>
    <name type="common">Haloferax alicantei</name>
    <dbReference type="NCBI Taxonomy" id="1230452"/>
    <lineage>
        <taxon>Archaea</taxon>
        <taxon>Methanobacteriati</taxon>
        <taxon>Methanobacteriota</taxon>
        <taxon>Stenosarchaea group</taxon>
        <taxon>Halobacteria</taxon>
        <taxon>Halobacteriales</taxon>
        <taxon>Haloferacaceae</taxon>
        <taxon>Haloferax</taxon>
    </lineage>
</organism>